<name>A0AAV4D7T1_9GAST</name>
<dbReference type="EMBL" id="BLXT01007596">
    <property type="protein sequence ID" value="GFO40269.1"/>
    <property type="molecule type" value="Genomic_DNA"/>
</dbReference>
<evidence type="ECO:0000313" key="3">
    <source>
        <dbReference type="Proteomes" id="UP000735302"/>
    </source>
</evidence>
<gene>
    <name evidence="2" type="ORF">PoB_006677400</name>
</gene>
<keyword evidence="3" id="KW-1185">Reference proteome</keyword>
<comment type="caution">
    <text evidence="2">The sequence shown here is derived from an EMBL/GenBank/DDBJ whole genome shotgun (WGS) entry which is preliminary data.</text>
</comment>
<sequence>MNTRKIDKKESQTTVTTMNTRKKDIEHGEPNRCFAFDPVLLLSVSVTAIVAAVQDVTKDCQPTFPGYHITNDYEAKHQGCYKTSGGVFPAQAMVDIPFDFDWKKMFRIGHGKDLVQKCGSIAIENGVRYFGIFDYSDCFYGNTSD</sequence>
<feature type="region of interest" description="Disordered" evidence="1">
    <location>
        <begin position="1"/>
        <end position="21"/>
    </location>
</feature>
<feature type="compositionally biased region" description="Basic and acidic residues" evidence="1">
    <location>
        <begin position="1"/>
        <end position="11"/>
    </location>
</feature>
<reference evidence="2 3" key="1">
    <citation type="journal article" date="2021" name="Elife">
        <title>Chloroplast acquisition without the gene transfer in kleptoplastic sea slugs, Plakobranchus ocellatus.</title>
        <authorList>
            <person name="Maeda T."/>
            <person name="Takahashi S."/>
            <person name="Yoshida T."/>
            <person name="Shimamura S."/>
            <person name="Takaki Y."/>
            <person name="Nagai Y."/>
            <person name="Toyoda A."/>
            <person name="Suzuki Y."/>
            <person name="Arimoto A."/>
            <person name="Ishii H."/>
            <person name="Satoh N."/>
            <person name="Nishiyama T."/>
            <person name="Hasebe M."/>
            <person name="Maruyama T."/>
            <person name="Minagawa J."/>
            <person name="Obokata J."/>
            <person name="Shigenobu S."/>
        </authorList>
    </citation>
    <scope>NUCLEOTIDE SEQUENCE [LARGE SCALE GENOMIC DNA]</scope>
</reference>
<evidence type="ECO:0000313" key="2">
    <source>
        <dbReference type="EMBL" id="GFO40269.1"/>
    </source>
</evidence>
<dbReference type="AlphaFoldDB" id="A0AAV4D7T1"/>
<protein>
    <submittedName>
        <fullName evidence="2">Uncharacterized protein</fullName>
    </submittedName>
</protein>
<organism evidence="2 3">
    <name type="scientific">Plakobranchus ocellatus</name>
    <dbReference type="NCBI Taxonomy" id="259542"/>
    <lineage>
        <taxon>Eukaryota</taxon>
        <taxon>Metazoa</taxon>
        <taxon>Spiralia</taxon>
        <taxon>Lophotrochozoa</taxon>
        <taxon>Mollusca</taxon>
        <taxon>Gastropoda</taxon>
        <taxon>Heterobranchia</taxon>
        <taxon>Euthyneura</taxon>
        <taxon>Panpulmonata</taxon>
        <taxon>Sacoglossa</taxon>
        <taxon>Placobranchoidea</taxon>
        <taxon>Plakobranchidae</taxon>
        <taxon>Plakobranchus</taxon>
    </lineage>
</organism>
<evidence type="ECO:0000256" key="1">
    <source>
        <dbReference type="SAM" id="MobiDB-lite"/>
    </source>
</evidence>
<dbReference type="Proteomes" id="UP000735302">
    <property type="component" value="Unassembled WGS sequence"/>
</dbReference>
<accession>A0AAV4D7T1</accession>
<proteinExistence type="predicted"/>